<comment type="function">
    <text evidence="8">Catalyzes the conversion of 7,8-dihydroneopterin to 6-hydroxymethyl-7,8-dihydropterin.</text>
</comment>
<evidence type="ECO:0000313" key="11">
    <source>
        <dbReference type="Proteomes" id="UP000295443"/>
    </source>
</evidence>
<dbReference type="GO" id="GO:0046654">
    <property type="term" value="P:tetrahydrofolate biosynthetic process"/>
    <property type="evidence" value="ECO:0007669"/>
    <property type="project" value="UniProtKB-UniRule"/>
</dbReference>
<dbReference type="UniPathway" id="UPA00077">
    <property type="reaction ID" value="UER00154"/>
</dbReference>
<keyword evidence="11" id="KW-1185">Reference proteome</keyword>
<dbReference type="RefSeq" id="WP_131445186.1">
    <property type="nucleotide sequence ID" value="NZ_SJZB01000018.1"/>
</dbReference>
<dbReference type="GO" id="GO:0004150">
    <property type="term" value="F:dihydroneopterin aldolase activity"/>
    <property type="evidence" value="ECO:0007669"/>
    <property type="project" value="UniProtKB-UniRule"/>
</dbReference>
<keyword evidence="7 8" id="KW-0456">Lyase</keyword>
<dbReference type="EMBL" id="SJZB01000018">
    <property type="protein sequence ID" value="TCJ16258.1"/>
    <property type="molecule type" value="Genomic_DNA"/>
</dbReference>
<proteinExistence type="inferred from homology"/>
<dbReference type="CDD" id="cd00534">
    <property type="entry name" value="DHNA_DHNTPE"/>
    <property type="match status" value="1"/>
</dbReference>
<comment type="pathway">
    <text evidence="3 8">Cofactor biosynthesis; tetrahydrofolate biosynthesis; 2-amino-4-hydroxy-6-hydroxymethyl-7,8-dihydropteridine diphosphate from 7,8-dihydroneopterin triphosphate: step 3/4.</text>
</comment>
<dbReference type="EC" id="4.1.2.25" evidence="8"/>
<comment type="caution">
    <text evidence="10">The sequence shown here is derived from an EMBL/GenBank/DDBJ whole genome shotgun (WGS) entry which is preliminary data.</text>
</comment>
<name>A0A4R1BGP9_9PROT</name>
<evidence type="ECO:0000256" key="8">
    <source>
        <dbReference type="RuleBase" id="RU362079"/>
    </source>
</evidence>
<comment type="similarity">
    <text evidence="4 8">Belongs to the DHNA family.</text>
</comment>
<comment type="catalytic activity">
    <reaction evidence="2 8">
        <text>7,8-dihydroneopterin = 6-hydroxymethyl-7,8-dihydropterin + glycolaldehyde</text>
        <dbReference type="Rhea" id="RHEA:10540"/>
        <dbReference type="ChEBI" id="CHEBI:17001"/>
        <dbReference type="ChEBI" id="CHEBI:17071"/>
        <dbReference type="ChEBI" id="CHEBI:44841"/>
        <dbReference type="EC" id="4.1.2.25"/>
    </reaction>
</comment>
<evidence type="ECO:0000313" key="10">
    <source>
        <dbReference type="EMBL" id="TCJ16258.1"/>
    </source>
</evidence>
<dbReference type="NCBIfam" id="TIGR00525">
    <property type="entry name" value="folB"/>
    <property type="match status" value="1"/>
</dbReference>
<dbReference type="FunFam" id="3.30.1130.10:FF:000002">
    <property type="entry name" value="7,8-dihydroneopterin aldolase"/>
    <property type="match status" value="1"/>
</dbReference>
<feature type="domain" description="Dihydroneopterin aldolase/epimerase" evidence="9">
    <location>
        <begin position="4"/>
        <end position="114"/>
    </location>
</feature>
<organism evidence="10 11">
    <name type="scientific">Parasulfuritortus cantonensis</name>
    <dbReference type="NCBI Taxonomy" id="2528202"/>
    <lineage>
        <taxon>Bacteria</taxon>
        <taxon>Pseudomonadati</taxon>
        <taxon>Pseudomonadota</taxon>
        <taxon>Betaproteobacteria</taxon>
        <taxon>Nitrosomonadales</taxon>
        <taxon>Thiobacillaceae</taxon>
        <taxon>Parasulfuritortus</taxon>
    </lineage>
</organism>
<dbReference type="SMART" id="SM00905">
    <property type="entry name" value="FolB"/>
    <property type="match status" value="1"/>
</dbReference>
<gene>
    <name evidence="10" type="primary">folB</name>
    <name evidence="10" type="ORF">EZJ19_04950</name>
</gene>
<evidence type="ECO:0000256" key="2">
    <source>
        <dbReference type="ARBA" id="ARBA00001353"/>
    </source>
</evidence>
<reference evidence="10 11" key="1">
    <citation type="submission" date="2019-03" db="EMBL/GenBank/DDBJ databases">
        <title>Genome sequence of Thiobacillaceae bacterium LSR1, a sulfur-oxidizing bacterium isolated from freshwater sediment.</title>
        <authorList>
            <person name="Li S."/>
        </authorList>
    </citation>
    <scope>NUCLEOTIDE SEQUENCE [LARGE SCALE GENOMIC DNA]</scope>
    <source>
        <strain evidence="10 11">LSR1</strain>
    </source>
</reference>
<evidence type="ECO:0000256" key="5">
    <source>
        <dbReference type="ARBA" id="ARBA00022909"/>
    </source>
</evidence>
<dbReference type="PANTHER" id="PTHR42844:SF1">
    <property type="entry name" value="DIHYDRONEOPTERIN ALDOLASE 1-RELATED"/>
    <property type="match status" value="1"/>
</dbReference>
<dbReference type="InterPro" id="IPR006157">
    <property type="entry name" value="FolB_dom"/>
</dbReference>
<keyword evidence="5 8" id="KW-0289">Folate biosynthesis</keyword>
<dbReference type="NCBIfam" id="TIGR00526">
    <property type="entry name" value="folB_dom"/>
    <property type="match status" value="1"/>
</dbReference>
<evidence type="ECO:0000256" key="1">
    <source>
        <dbReference type="ARBA" id="ARBA00000693"/>
    </source>
</evidence>
<evidence type="ECO:0000256" key="6">
    <source>
        <dbReference type="ARBA" id="ARBA00023235"/>
    </source>
</evidence>
<dbReference type="Proteomes" id="UP000295443">
    <property type="component" value="Unassembled WGS sequence"/>
</dbReference>
<evidence type="ECO:0000256" key="7">
    <source>
        <dbReference type="ARBA" id="ARBA00023239"/>
    </source>
</evidence>
<dbReference type="PANTHER" id="PTHR42844">
    <property type="entry name" value="DIHYDRONEOPTERIN ALDOLASE 1-RELATED"/>
    <property type="match status" value="1"/>
</dbReference>
<dbReference type="Pfam" id="PF02152">
    <property type="entry name" value="FolB"/>
    <property type="match status" value="1"/>
</dbReference>
<keyword evidence="6" id="KW-0413">Isomerase</keyword>
<dbReference type="SUPFAM" id="SSF55620">
    <property type="entry name" value="Tetrahydrobiopterin biosynthesis enzymes-like"/>
    <property type="match status" value="1"/>
</dbReference>
<comment type="catalytic activity">
    <reaction evidence="1">
        <text>7,8-dihydroneopterin = 7,8-dihydromonapterin</text>
        <dbReference type="Rhea" id="RHEA:45328"/>
        <dbReference type="ChEBI" id="CHEBI:17001"/>
        <dbReference type="ChEBI" id="CHEBI:71175"/>
        <dbReference type="EC" id="5.1.99.8"/>
    </reaction>
</comment>
<dbReference type="GO" id="GO:0005737">
    <property type="term" value="C:cytoplasm"/>
    <property type="evidence" value="ECO:0007669"/>
    <property type="project" value="TreeGrafter"/>
</dbReference>
<dbReference type="InterPro" id="IPR043133">
    <property type="entry name" value="GTP-CH-I_C/QueF"/>
</dbReference>
<sequence length="118" mass="13600">MDILFLRDFRLETIIGLYEWERKAPQPILIDLEIGLYDHKAGHSDDIRDTIDYGKVAERIRAFAASQSFHLVETLGEHIADIVRNEFGAPWVRVTLRKLAIMRGVKELGIIIERGSRL</sequence>
<dbReference type="InterPro" id="IPR006156">
    <property type="entry name" value="Dihydroneopterin_aldolase"/>
</dbReference>
<dbReference type="GO" id="GO:0016853">
    <property type="term" value="F:isomerase activity"/>
    <property type="evidence" value="ECO:0007669"/>
    <property type="project" value="UniProtKB-KW"/>
</dbReference>
<evidence type="ECO:0000256" key="3">
    <source>
        <dbReference type="ARBA" id="ARBA00005013"/>
    </source>
</evidence>
<evidence type="ECO:0000259" key="9">
    <source>
        <dbReference type="SMART" id="SM00905"/>
    </source>
</evidence>
<accession>A0A4R1BGP9</accession>
<protein>
    <recommendedName>
        <fullName evidence="8">7,8-dihydroneopterin aldolase</fullName>
        <ecNumber evidence="8">4.1.2.25</ecNumber>
    </recommendedName>
</protein>
<dbReference type="Gene3D" id="3.30.1130.10">
    <property type="match status" value="1"/>
</dbReference>
<evidence type="ECO:0000256" key="4">
    <source>
        <dbReference type="ARBA" id="ARBA00005708"/>
    </source>
</evidence>
<dbReference type="GO" id="GO:0046656">
    <property type="term" value="P:folic acid biosynthetic process"/>
    <property type="evidence" value="ECO:0007669"/>
    <property type="project" value="UniProtKB-UniRule"/>
</dbReference>
<dbReference type="OrthoDB" id="9810587at2"/>
<dbReference type="AlphaFoldDB" id="A0A4R1BGP9"/>